<evidence type="ECO:0000313" key="1">
    <source>
        <dbReference type="EMBL" id="THU94628.1"/>
    </source>
</evidence>
<proteinExistence type="predicted"/>
<accession>A0A4S8LZD9</accession>
<reference evidence="1 2" key="1">
    <citation type="journal article" date="2019" name="Nat. Ecol. Evol.">
        <title>Megaphylogeny resolves global patterns of mushroom evolution.</title>
        <authorList>
            <person name="Varga T."/>
            <person name="Krizsan K."/>
            <person name="Foldi C."/>
            <person name="Dima B."/>
            <person name="Sanchez-Garcia M."/>
            <person name="Sanchez-Ramirez S."/>
            <person name="Szollosi G.J."/>
            <person name="Szarkandi J.G."/>
            <person name="Papp V."/>
            <person name="Albert L."/>
            <person name="Andreopoulos W."/>
            <person name="Angelini C."/>
            <person name="Antonin V."/>
            <person name="Barry K.W."/>
            <person name="Bougher N.L."/>
            <person name="Buchanan P."/>
            <person name="Buyck B."/>
            <person name="Bense V."/>
            <person name="Catcheside P."/>
            <person name="Chovatia M."/>
            <person name="Cooper J."/>
            <person name="Damon W."/>
            <person name="Desjardin D."/>
            <person name="Finy P."/>
            <person name="Geml J."/>
            <person name="Haridas S."/>
            <person name="Hughes K."/>
            <person name="Justo A."/>
            <person name="Karasinski D."/>
            <person name="Kautmanova I."/>
            <person name="Kiss B."/>
            <person name="Kocsube S."/>
            <person name="Kotiranta H."/>
            <person name="LaButti K.M."/>
            <person name="Lechner B.E."/>
            <person name="Liimatainen K."/>
            <person name="Lipzen A."/>
            <person name="Lukacs Z."/>
            <person name="Mihaltcheva S."/>
            <person name="Morgado L.N."/>
            <person name="Niskanen T."/>
            <person name="Noordeloos M.E."/>
            <person name="Ohm R.A."/>
            <person name="Ortiz-Santana B."/>
            <person name="Ovrebo C."/>
            <person name="Racz N."/>
            <person name="Riley R."/>
            <person name="Savchenko A."/>
            <person name="Shiryaev A."/>
            <person name="Soop K."/>
            <person name="Spirin V."/>
            <person name="Szebenyi C."/>
            <person name="Tomsovsky M."/>
            <person name="Tulloss R.E."/>
            <person name="Uehling J."/>
            <person name="Grigoriev I.V."/>
            <person name="Vagvolgyi C."/>
            <person name="Papp T."/>
            <person name="Martin F.M."/>
            <person name="Miettinen O."/>
            <person name="Hibbett D.S."/>
            <person name="Nagy L.G."/>
        </authorList>
    </citation>
    <scope>NUCLEOTIDE SEQUENCE [LARGE SCALE GENOMIC DNA]</scope>
    <source>
        <strain evidence="1 2">CBS 962.96</strain>
    </source>
</reference>
<sequence>IKMGSPPNFDRDRSKALVFYSECLLYLTANTETYNTAEKKIAFMLSFMKKGAAAEWKLVKFYNYLKNG</sequence>
<dbReference type="Proteomes" id="UP000297245">
    <property type="component" value="Unassembled WGS sequence"/>
</dbReference>
<gene>
    <name evidence="1" type="ORF">K435DRAFT_570667</name>
</gene>
<feature type="non-terminal residue" evidence="1">
    <location>
        <position position="68"/>
    </location>
</feature>
<name>A0A4S8LZD9_DENBC</name>
<evidence type="ECO:0008006" key="3">
    <source>
        <dbReference type="Google" id="ProtNLM"/>
    </source>
</evidence>
<organism evidence="1 2">
    <name type="scientific">Dendrothele bispora (strain CBS 962.96)</name>
    <dbReference type="NCBI Taxonomy" id="1314807"/>
    <lineage>
        <taxon>Eukaryota</taxon>
        <taxon>Fungi</taxon>
        <taxon>Dikarya</taxon>
        <taxon>Basidiomycota</taxon>
        <taxon>Agaricomycotina</taxon>
        <taxon>Agaricomycetes</taxon>
        <taxon>Agaricomycetidae</taxon>
        <taxon>Agaricales</taxon>
        <taxon>Agaricales incertae sedis</taxon>
        <taxon>Dendrothele</taxon>
    </lineage>
</organism>
<dbReference type="EMBL" id="ML179219">
    <property type="protein sequence ID" value="THU94628.1"/>
    <property type="molecule type" value="Genomic_DNA"/>
</dbReference>
<protein>
    <recommendedName>
        <fullName evidence="3">DUF4939 domain-containing protein</fullName>
    </recommendedName>
</protein>
<dbReference type="OrthoDB" id="3263571at2759"/>
<feature type="non-terminal residue" evidence="1">
    <location>
        <position position="1"/>
    </location>
</feature>
<evidence type="ECO:0000313" key="2">
    <source>
        <dbReference type="Proteomes" id="UP000297245"/>
    </source>
</evidence>
<dbReference type="AlphaFoldDB" id="A0A4S8LZD9"/>
<keyword evidence="2" id="KW-1185">Reference proteome</keyword>